<comment type="caution">
    <text evidence="4">The sequence shown here is derived from an EMBL/GenBank/DDBJ whole genome shotgun (WGS) entry which is preliminary data.</text>
</comment>
<dbReference type="PROSITE" id="PS50041">
    <property type="entry name" value="C_TYPE_LECTIN_2"/>
    <property type="match status" value="3"/>
</dbReference>
<dbReference type="InterPro" id="IPR016186">
    <property type="entry name" value="C-type_lectin-like/link_sf"/>
</dbReference>
<dbReference type="InterPro" id="IPR016187">
    <property type="entry name" value="CTDL_fold"/>
</dbReference>
<dbReference type="PANTHER" id="PTHR45784:SF3">
    <property type="entry name" value="C-TYPE LECTIN DOMAIN FAMILY 4 MEMBER K-LIKE-RELATED"/>
    <property type="match status" value="1"/>
</dbReference>
<gene>
    <name evidence="4" type="ORF">E1301_Tti021130</name>
</gene>
<reference evidence="4 5" key="1">
    <citation type="journal article" date="2019" name="Mol. Ecol. Resour.">
        <title>Chromosome-level genome assembly of Triplophysa tibetana, a fish adapted to the harsh high-altitude environment of the Tibetan Plateau.</title>
        <authorList>
            <person name="Yang X."/>
            <person name="Liu H."/>
            <person name="Ma Z."/>
            <person name="Zou Y."/>
            <person name="Zou M."/>
            <person name="Mao Y."/>
            <person name="Li X."/>
            <person name="Wang H."/>
            <person name="Chen T."/>
            <person name="Wang W."/>
            <person name="Yang R."/>
        </authorList>
    </citation>
    <scope>NUCLEOTIDE SEQUENCE [LARGE SCALE GENOMIC DNA]</scope>
    <source>
        <strain evidence="4">TTIB1903HZAU</strain>
        <tissue evidence="4">Muscle</tissue>
    </source>
</reference>
<feature type="domain" description="C-type lectin" evidence="3">
    <location>
        <begin position="128"/>
        <end position="240"/>
    </location>
</feature>
<evidence type="ECO:0000256" key="1">
    <source>
        <dbReference type="ARBA" id="ARBA00023157"/>
    </source>
</evidence>
<organism evidence="4 5">
    <name type="scientific">Triplophysa tibetana</name>
    <dbReference type="NCBI Taxonomy" id="1572043"/>
    <lineage>
        <taxon>Eukaryota</taxon>
        <taxon>Metazoa</taxon>
        <taxon>Chordata</taxon>
        <taxon>Craniata</taxon>
        <taxon>Vertebrata</taxon>
        <taxon>Euteleostomi</taxon>
        <taxon>Actinopterygii</taxon>
        <taxon>Neopterygii</taxon>
        <taxon>Teleostei</taxon>
        <taxon>Ostariophysi</taxon>
        <taxon>Cypriniformes</taxon>
        <taxon>Nemacheilidae</taxon>
        <taxon>Triplophysa</taxon>
    </lineage>
</organism>
<feature type="domain" description="C-type lectin" evidence="3">
    <location>
        <begin position="259"/>
        <end position="366"/>
    </location>
</feature>
<evidence type="ECO:0000259" key="3">
    <source>
        <dbReference type="PROSITE" id="PS50041"/>
    </source>
</evidence>
<keyword evidence="4" id="KW-0430">Lectin</keyword>
<dbReference type="AlphaFoldDB" id="A0A5A9PK57"/>
<feature type="domain" description="C-type lectin" evidence="3">
    <location>
        <begin position="25"/>
        <end position="126"/>
    </location>
</feature>
<keyword evidence="1" id="KW-1015">Disulfide bond</keyword>
<dbReference type="SUPFAM" id="SSF56436">
    <property type="entry name" value="C-type lectin-like"/>
    <property type="match status" value="3"/>
</dbReference>
<protein>
    <submittedName>
        <fullName evidence="4">P-selectin CD62 antigen-like family member P CD62P antigen</fullName>
    </submittedName>
</protein>
<dbReference type="PROSITE" id="PS00615">
    <property type="entry name" value="C_TYPE_LECTIN_1"/>
    <property type="match status" value="1"/>
</dbReference>
<feature type="signal peptide" evidence="2">
    <location>
        <begin position="1"/>
        <end position="20"/>
    </location>
</feature>
<dbReference type="PANTHER" id="PTHR45784">
    <property type="entry name" value="C-TYPE LECTIN DOMAIN FAMILY 20 MEMBER A-RELATED"/>
    <property type="match status" value="1"/>
</dbReference>
<evidence type="ECO:0000313" key="4">
    <source>
        <dbReference type="EMBL" id="KAA0721326.1"/>
    </source>
</evidence>
<evidence type="ECO:0000256" key="2">
    <source>
        <dbReference type="SAM" id="SignalP"/>
    </source>
</evidence>
<dbReference type="InterPro" id="IPR018378">
    <property type="entry name" value="C-type_lectin_CS"/>
</dbReference>
<dbReference type="Proteomes" id="UP000324632">
    <property type="component" value="Chromosome 5"/>
</dbReference>
<dbReference type="GO" id="GO:0030246">
    <property type="term" value="F:carbohydrate binding"/>
    <property type="evidence" value="ECO:0007669"/>
    <property type="project" value="UniProtKB-KW"/>
</dbReference>
<feature type="chain" id="PRO_5023013966" evidence="2">
    <location>
        <begin position="21"/>
        <end position="370"/>
    </location>
</feature>
<name>A0A5A9PK57_9TELE</name>
<accession>A0A5A9PK57</accession>
<proteinExistence type="predicted"/>
<dbReference type="Pfam" id="PF00059">
    <property type="entry name" value="Lectin_C"/>
    <property type="match status" value="3"/>
</dbReference>
<keyword evidence="2" id="KW-0732">Signal</keyword>
<dbReference type="Gene3D" id="3.10.100.10">
    <property type="entry name" value="Mannose-Binding Protein A, subunit A"/>
    <property type="match status" value="3"/>
</dbReference>
<dbReference type="SMART" id="SM00034">
    <property type="entry name" value="CLECT"/>
    <property type="match status" value="3"/>
</dbReference>
<dbReference type="EMBL" id="SOYY01000005">
    <property type="protein sequence ID" value="KAA0721326.1"/>
    <property type="molecule type" value="Genomic_DNA"/>
</dbReference>
<evidence type="ECO:0000313" key="5">
    <source>
        <dbReference type="Proteomes" id="UP000324632"/>
    </source>
</evidence>
<sequence length="370" mass="43407">MAQSLYFRLLVIALCSLSECIQHRYHYININKTWTEAQRYCRENYTDLVSVNNINDMNELKKTVNNSQKVWIGLKRTDEWKWSLGDPVKYLNWETEPSTDTNNCAVMRNGSWHQQNCNVNMRFICYNNSSKSYIIDTSNKTWREAQSFCRQYHTDLISLRNQTENQLIHNIINDPHTSVWIGLFRDSWEWSDYSDSTFRYWDSGQPNNHDDSEDCTVVRMWDQGQWHDVSCSDSNTFVCHLFVFIVCSDELILIQKNLSWTEAVRYYRENHVDLVSVDSQEIQLMVTEVLHQASTAEVWLGLRLSCSVVIWFWVNGEITCYQNLAPGNETAVDDCEREVRSGAVQSGGDHLWISLPESHTLNFICTRKEI</sequence>
<keyword evidence="5" id="KW-1185">Reference proteome</keyword>
<dbReference type="InterPro" id="IPR001304">
    <property type="entry name" value="C-type_lectin-like"/>
</dbReference>